<evidence type="ECO:0000313" key="2">
    <source>
        <dbReference type="Proteomes" id="UP000186955"/>
    </source>
</evidence>
<protein>
    <submittedName>
        <fullName evidence="1">Uncharacterized protein</fullName>
    </submittedName>
</protein>
<gene>
    <name evidence="1" type="ORF">PENSUB_12966</name>
</gene>
<comment type="caution">
    <text evidence="1">The sequence shown here is derived from an EMBL/GenBank/DDBJ whole genome shotgun (WGS) entry which is preliminary data.</text>
</comment>
<name>A0A1Q5SV83_9EURO</name>
<dbReference type="EMBL" id="MNBE01000744">
    <property type="protein sequence ID" value="OKO91893.1"/>
    <property type="molecule type" value="Genomic_DNA"/>
</dbReference>
<sequence>MPVICAEAMEWHPLADNRSRHRSTAEYKFKEISPCSAIFITNSIKHLSKATPQRLIFQSSTNSLLSIAMYFSKIAFPLGLLATAVSAAPSSFQQPSSIVSREIIDYGVSSLGGGDLEKREIIDLGLTNDGTDDLEKRGKSNYVSSCGKNWMPIEDDKSKSHSGYRSAVEQYCYHVTHSQDGLPTVIGHGQKHAAIVKGGYYLKGDVPAAVNFEIHNKMKDGDHTPNQSDCETYLMKMADTNSKCYGSKNKDTKGGTWQIGSDDVSYHALPEANST</sequence>
<dbReference type="STRING" id="1316194.A0A1Q5SV83"/>
<accession>A0A1Q5SV83</accession>
<keyword evidence="2" id="KW-1185">Reference proteome</keyword>
<dbReference type="Proteomes" id="UP000186955">
    <property type="component" value="Unassembled WGS sequence"/>
</dbReference>
<reference evidence="1 2" key="1">
    <citation type="submission" date="2016-10" db="EMBL/GenBank/DDBJ databases">
        <title>Genome sequence of the ascomycete fungus Penicillium subrubescens.</title>
        <authorList>
            <person name="De Vries R.P."/>
            <person name="Peng M."/>
            <person name="Dilokpimol A."/>
            <person name="Hilden K."/>
            <person name="Makela M.R."/>
            <person name="Grigoriev I."/>
            <person name="Riley R."/>
            <person name="Granchi Z."/>
        </authorList>
    </citation>
    <scope>NUCLEOTIDE SEQUENCE [LARGE SCALE GENOMIC DNA]</scope>
    <source>
        <strain evidence="1 2">CBS 132785</strain>
    </source>
</reference>
<evidence type="ECO:0000313" key="1">
    <source>
        <dbReference type="EMBL" id="OKO91893.1"/>
    </source>
</evidence>
<dbReference type="AlphaFoldDB" id="A0A1Q5SV83"/>
<organism evidence="1 2">
    <name type="scientific">Penicillium subrubescens</name>
    <dbReference type="NCBI Taxonomy" id="1316194"/>
    <lineage>
        <taxon>Eukaryota</taxon>
        <taxon>Fungi</taxon>
        <taxon>Dikarya</taxon>
        <taxon>Ascomycota</taxon>
        <taxon>Pezizomycotina</taxon>
        <taxon>Eurotiomycetes</taxon>
        <taxon>Eurotiomycetidae</taxon>
        <taxon>Eurotiales</taxon>
        <taxon>Aspergillaceae</taxon>
        <taxon>Penicillium</taxon>
    </lineage>
</organism>
<proteinExistence type="predicted"/>